<organism evidence="3 4">
    <name type="scientific">Phomopsis amygdali</name>
    <name type="common">Fusicoccum amygdali</name>
    <dbReference type="NCBI Taxonomy" id="1214568"/>
    <lineage>
        <taxon>Eukaryota</taxon>
        <taxon>Fungi</taxon>
        <taxon>Dikarya</taxon>
        <taxon>Ascomycota</taxon>
        <taxon>Pezizomycotina</taxon>
        <taxon>Sordariomycetes</taxon>
        <taxon>Sordariomycetidae</taxon>
        <taxon>Diaporthales</taxon>
        <taxon>Diaporthaceae</taxon>
        <taxon>Diaporthe</taxon>
    </lineage>
</organism>
<dbReference type="GO" id="GO:0047661">
    <property type="term" value="F:amino-acid racemase activity"/>
    <property type="evidence" value="ECO:0007669"/>
    <property type="project" value="InterPro"/>
</dbReference>
<protein>
    <recommendedName>
        <fullName evidence="5">Aspartate racemase</fullName>
    </recommendedName>
</protein>
<dbReference type="InterPro" id="IPR004380">
    <property type="entry name" value="Asp_race"/>
</dbReference>
<dbReference type="AlphaFoldDB" id="A0AAD9S2A8"/>
<proteinExistence type="inferred from homology"/>
<gene>
    <name evidence="3" type="ORF">N8I77_013140</name>
</gene>
<accession>A0AAD9S2A8</accession>
<comment type="caution">
    <text evidence="3">The sequence shown here is derived from an EMBL/GenBank/DDBJ whole genome shotgun (WGS) entry which is preliminary data.</text>
</comment>
<dbReference type="Pfam" id="PF01177">
    <property type="entry name" value="Asp_Glu_race"/>
    <property type="match status" value="1"/>
</dbReference>
<dbReference type="InterPro" id="IPR015942">
    <property type="entry name" value="Asp/Glu/hydantoin_racemase"/>
</dbReference>
<dbReference type="NCBIfam" id="TIGR00035">
    <property type="entry name" value="asp_race"/>
    <property type="match status" value="1"/>
</dbReference>
<evidence type="ECO:0000256" key="1">
    <source>
        <dbReference type="ARBA" id="ARBA00007847"/>
    </source>
</evidence>
<dbReference type="Proteomes" id="UP001265746">
    <property type="component" value="Unassembled WGS sequence"/>
</dbReference>
<name>A0AAD9S2A8_PHOAM</name>
<keyword evidence="2" id="KW-0413">Isomerase</keyword>
<evidence type="ECO:0000313" key="4">
    <source>
        <dbReference type="Proteomes" id="UP001265746"/>
    </source>
</evidence>
<reference evidence="3" key="1">
    <citation type="submission" date="2023-06" db="EMBL/GenBank/DDBJ databases">
        <authorList>
            <person name="Noh H."/>
        </authorList>
    </citation>
    <scope>NUCLEOTIDE SEQUENCE</scope>
    <source>
        <strain evidence="3">DUCC20226</strain>
    </source>
</reference>
<dbReference type="PANTHER" id="PTHR21198:SF7">
    <property type="entry name" value="ASPARTATE-GLUTAMATE RACEMASE FAMILY"/>
    <property type="match status" value="1"/>
</dbReference>
<dbReference type="PANTHER" id="PTHR21198">
    <property type="entry name" value="GLUTAMATE RACEMASE"/>
    <property type="match status" value="1"/>
</dbReference>
<evidence type="ECO:0008006" key="5">
    <source>
        <dbReference type="Google" id="ProtNLM"/>
    </source>
</evidence>
<sequence length="231" mass="24729">MKTLGLLGGMSYHSTALYYTSINTHVQRKLGGLASASLILHSFNHAETSALFTAGRWDLAADKFITASKNLKLAGAQGIGIGCNIGHKVASQVEAEVGLPLLHIADSAADEIKKRGLSKIGLLATKTVMEEDFIKGRLSEKAGVEVLIPDEDERIAVDKAVFEELCAGIFKDETKTKIAGIVDRLIKKGAQVVVLACTELQFVVKAKDVTVPLLDTMELHAKGLADFVLSE</sequence>
<dbReference type="InterPro" id="IPR001920">
    <property type="entry name" value="Asp/Glu_race"/>
</dbReference>
<evidence type="ECO:0000256" key="2">
    <source>
        <dbReference type="ARBA" id="ARBA00023235"/>
    </source>
</evidence>
<dbReference type="SUPFAM" id="SSF53681">
    <property type="entry name" value="Aspartate/glutamate racemase"/>
    <property type="match status" value="2"/>
</dbReference>
<comment type="similarity">
    <text evidence="1">Belongs to the aspartate/glutamate racemases family.</text>
</comment>
<evidence type="ECO:0000313" key="3">
    <source>
        <dbReference type="EMBL" id="KAK2597280.1"/>
    </source>
</evidence>
<dbReference type="Gene3D" id="3.40.50.1860">
    <property type="match status" value="2"/>
</dbReference>
<dbReference type="EMBL" id="JAUJFL010000010">
    <property type="protein sequence ID" value="KAK2597280.1"/>
    <property type="molecule type" value="Genomic_DNA"/>
</dbReference>
<keyword evidence="4" id="KW-1185">Reference proteome</keyword>